<dbReference type="AlphaFoldDB" id="A0A4Z2J6Z7"/>
<keyword evidence="2" id="KW-1185">Reference proteome</keyword>
<comment type="caution">
    <text evidence="1">The sequence shown here is derived from an EMBL/GenBank/DDBJ whole genome shotgun (WGS) entry which is preliminary data.</text>
</comment>
<evidence type="ECO:0000313" key="1">
    <source>
        <dbReference type="EMBL" id="TNN85448.1"/>
    </source>
</evidence>
<sequence length="119" mass="13193">MWGASVTVMGLKRGVVPNWAHVHILRLQAQVQLGHVIAKPDEAGVFREAKVSFLAVQNTLGDNTFWDFRELLAQVMQNLNVNLVASLGHSYVARSGLLVLFSVLGRQSLQHTAFILNIF</sequence>
<gene>
    <name evidence="1" type="ORF">EYF80_004470</name>
</gene>
<proteinExistence type="predicted"/>
<accession>A0A4Z2J6Z7</accession>
<name>A0A4Z2J6Z7_9TELE</name>
<protein>
    <submittedName>
        <fullName evidence="1">Uncharacterized protein</fullName>
    </submittedName>
</protein>
<organism evidence="1 2">
    <name type="scientific">Liparis tanakae</name>
    <name type="common">Tanaka's snailfish</name>
    <dbReference type="NCBI Taxonomy" id="230148"/>
    <lineage>
        <taxon>Eukaryota</taxon>
        <taxon>Metazoa</taxon>
        <taxon>Chordata</taxon>
        <taxon>Craniata</taxon>
        <taxon>Vertebrata</taxon>
        <taxon>Euteleostomi</taxon>
        <taxon>Actinopterygii</taxon>
        <taxon>Neopterygii</taxon>
        <taxon>Teleostei</taxon>
        <taxon>Neoteleostei</taxon>
        <taxon>Acanthomorphata</taxon>
        <taxon>Eupercaria</taxon>
        <taxon>Perciformes</taxon>
        <taxon>Cottioidei</taxon>
        <taxon>Cottales</taxon>
        <taxon>Liparidae</taxon>
        <taxon>Liparis</taxon>
    </lineage>
</organism>
<dbReference type="EMBL" id="SRLO01000021">
    <property type="protein sequence ID" value="TNN85448.1"/>
    <property type="molecule type" value="Genomic_DNA"/>
</dbReference>
<reference evidence="1 2" key="1">
    <citation type="submission" date="2019-03" db="EMBL/GenBank/DDBJ databases">
        <title>First draft genome of Liparis tanakae, snailfish: a comprehensive survey of snailfish specific genes.</title>
        <authorList>
            <person name="Kim W."/>
            <person name="Song I."/>
            <person name="Jeong J.-H."/>
            <person name="Kim D."/>
            <person name="Kim S."/>
            <person name="Ryu S."/>
            <person name="Song J.Y."/>
            <person name="Lee S.K."/>
        </authorList>
    </citation>
    <scope>NUCLEOTIDE SEQUENCE [LARGE SCALE GENOMIC DNA]</scope>
    <source>
        <tissue evidence="1">Muscle</tissue>
    </source>
</reference>
<evidence type="ECO:0000313" key="2">
    <source>
        <dbReference type="Proteomes" id="UP000314294"/>
    </source>
</evidence>
<dbReference type="Proteomes" id="UP000314294">
    <property type="component" value="Unassembled WGS sequence"/>
</dbReference>